<protein>
    <submittedName>
        <fullName evidence="2">Uncharacterized protein</fullName>
    </submittedName>
</protein>
<evidence type="ECO:0000313" key="2">
    <source>
        <dbReference type="EMBL" id="KAF2128010.1"/>
    </source>
</evidence>
<reference evidence="2" key="1">
    <citation type="journal article" date="2020" name="Stud. Mycol.">
        <title>101 Dothideomycetes genomes: a test case for predicting lifestyles and emergence of pathogens.</title>
        <authorList>
            <person name="Haridas S."/>
            <person name="Albert R."/>
            <person name="Binder M."/>
            <person name="Bloem J."/>
            <person name="Labutti K."/>
            <person name="Salamov A."/>
            <person name="Andreopoulos B."/>
            <person name="Baker S."/>
            <person name="Barry K."/>
            <person name="Bills G."/>
            <person name="Bluhm B."/>
            <person name="Cannon C."/>
            <person name="Castanera R."/>
            <person name="Culley D."/>
            <person name="Daum C."/>
            <person name="Ezra D."/>
            <person name="Gonzalez J."/>
            <person name="Henrissat B."/>
            <person name="Kuo A."/>
            <person name="Liang C."/>
            <person name="Lipzen A."/>
            <person name="Lutzoni F."/>
            <person name="Magnuson J."/>
            <person name="Mondo S."/>
            <person name="Nolan M."/>
            <person name="Ohm R."/>
            <person name="Pangilinan J."/>
            <person name="Park H.-J."/>
            <person name="Ramirez L."/>
            <person name="Alfaro M."/>
            <person name="Sun H."/>
            <person name="Tritt A."/>
            <person name="Yoshinaga Y."/>
            <person name="Zwiers L.-H."/>
            <person name="Turgeon B."/>
            <person name="Goodwin S."/>
            <person name="Spatafora J."/>
            <person name="Crous P."/>
            <person name="Grigoriev I."/>
        </authorList>
    </citation>
    <scope>NUCLEOTIDE SEQUENCE</scope>
    <source>
        <strain evidence="2">CBS 119687</strain>
    </source>
</reference>
<gene>
    <name evidence="2" type="ORF">P153DRAFT_397892</name>
</gene>
<dbReference type="AlphaFoldDB" id="A0A6A6A850"/>
<sequence length="310" mass="33947">MSTSGKSDLKSQTAQGLEHSLPGKRPPGPSNLRAQESSTPDIDSSSAQDPTPSSEANQSSQSILVSSSFTLDDSCIKDFPNDNREAKDTTTKEIKAKRSFRDIFHKREIKPTEKLPKPAETKQPSMAGSTLARRFRNSTNFSKVTLPRVLESKAQRTHESDFKKDTNNIVTKDTERQAALSSLEATSSSLVTEIPPVIRYDTTTVINKIIDRVTSLPSDSPDRLRGLEIAEAVLHAVECSKEVKLSAEKARKHARDAELNAGRVTVELERLHKLCKADFDGETLTTIKELIKSVGCVVGEKAAESAVLSM</sequence>
<name>A0A6A6A850_9PLEO</name>
<organism evidence="2 3">
    <name type="scientific">Dothidotthia symphoricarpi CBS 119687</name>
    <dbReference type="NCBI Taxonomy" id="1392245"/>
    <lineage>
        <taxon>Eukaryota</taxon>
        <taxon>Fungi</taxon>
        <taxon>Dikarya</taxon>
        <taxon>Ascomycota</taxon>
        <taxon>Pezizomycotina</taxon>
        <taxon>Dothideomycetes</taxon>
        <taxon>Pleosporomycetidae</taxon>
        <taxon>Pleosporales</taxon>
        <taxon>Dothidotthiaceae</taxon>
        <taxon>Dothidotthia</taxon>
    </lineage>
</organism>
<dbReference type="Proteomes" id="UP000799771">
    <property type="component" value="Unassembled WGS sequence"/>
</dbReference>
<dbReference type="GeneID" id="54412029"/>
<keyword evidence="3" id="KW-1185">Reference proteome</keyword>
<dbReference type="EMBL" id="ML977509">
    <property type="protein sequence ID" value="KAF2128010.1"/>
    <property type="molecule type" value="Genomic_DNA"/>
</dbReference>
<evidence type="ECO:0000256" key="1">
    <source>
        <dbReference type="SAM" id="MobiDB-lite"/>
    </source>
</evidence>
<feature type="compositionally biased region" description="Polar residues" evidence="1">
    <location>
        <begin position="1"/>
        <end position="15"/>
    </location>
</feature>
<dbReference type="RefSeq" id="XP_033522399.1">
    <property type="nucleotide sequence ID" value="XM_033671597.1"/>
</dbReference>
<evidence type="ECO:0000313" key="3">
    <source>
        <dbReference type="Proteomes" id="UP000799771"/>
    </source>
</evidence>
<feature type="region of interest" description="Disordered" evidence="1">
    <location>
        <begin position="1"/>
        <end position="64"/>
    </location>
</feature>
<feature type="compositionally biased region" description="Polar residues" evidence="1">
    <location>
        <begin position="32"/>
        <end position="58"/>
    </location>
</feature>
<proteinExistence type="predicted"/>
<accession>A0A6A6A850</accession>
<dbReference type="OrthoDB" id="5407305at2759"/>